<dbReference type="Proteomes" id="UP000199208">
    <property type="component" value="Unassembled WGS sequence"/>
</dbReference>
<reference evidence="4 5" key="1">
    <citation type="submission" date="2016-10" db="EMBL/GenBank/DDBJ databases">
        <authorList>
            <person name="de Groot N.N."/>
        </authorList>
    </citation>
    <scope>NUCLEOTIDE SEQUENCE [LARGE SCALE GENOMIC DNA]</scope>
    <source>
        <strain evidence="4 5">DSM 2784</strain>
    </source>
</reference>
<evidence type="ECO:0000313" key="4">
    <source>
        <dbReference type="EMBL" id="SCZ79834.1"/>
    </source>
</evidence>
<evidence type="ECO:0000313" key="5">
    <source>
        <dbReference type="Proteomes" id="UP000199208"/>
    </source>
</evidence>
<sequence length="226" mass="25797">MRYDNIKPGTFIKRPNRFVAHIEVDGKIEICHVKNTGRCRELLPEGARVLVQDCGHPGRKTRYDLISVWKGDRLVNMDSQAPNKVFREWAESSGYFGKLQLIKPEQKYGSSRFDFYLEAPDRRIFVEVKGVTLEEEGVVRFPDAPTERGVKHLNELRACLEDGYEAMVAFIIQMKNVDHFEPNDVMHPAFGESLRKLAESGGQVIALDCLVTETVLAARDFVEVRL</sequence>
<evidence type="ECO:0000259" key="3">
    <source>
        <dbReference type="Pfam" id="PF17746"/>
    </source>
</evidence>
<accession>A0A1G5S0C7</accession>
<protein>
    <recommendedName>
        <fullName evidence="1">Sugar fermentation stimulation protein homolog</fullName>
    </recommendedName>
</protein>
<dbReference type="InterPro" id="IPR040452">
    <property type="entry name" value="SfsA_C"/>
</dbReference>
<keyword evidence="5" id="KW-1185">Reference proteome</keyword>
<feature type="domain" description="SfsA N-terminal OB" evidence="3">
    <location>
        <begin position="12"/>
        <end position="76"/>
    </location>
</feature>
<dbReference type="RefSeq" id="WP_092590988.1">
    <property type="nucleotide sequence ID" value="NZ_FMWL01000009.1"/>
</dbReference>
<dbReference type="HAMAP" id="MF_00095">
    <property type="entry name" value="SfsA"/>
    <property type="match status" value="1"/>
</dbReference>
<dbReference type="Gene3D" id="3.40.1350.60">
    <property type="match status" value="1"/>
</dbReference>
<dbReference type="InterPro" id="IPR041465">
    <property type="entry name" value="SfsA_N"/>
</dbReference>
<proteinExistence type="inferred from homology"/>
<evidence type="ECO:0000256" key="1">
    <source>
        <dbReference type="HAMAP-Rule" id="MF_00095"/>
    </source>
</evidence>
<dbReference type="Pfam" id="PF03749">
    <property type="entry name" value="SfsA"/>
    <property type="match status" value="1"/>
</dbReference>
<dbReference type="Gene3D" id="2.40.50.580">
    <property type="match status" value="1"/>
</dbReference>
<dbReference type="Pfam" id="PF17746">
    <property type="entry name" value="SfsA_N"/>
    <property type="match status" value="1"/>
</dbReference>
<dbReference type="PANTHER" id="PTHR30545:SF2">
    <property type="entry name" value="SUGAR FERMENTATION STIMULATION PROTEIN A"/>
    <property type="match status" value="1"/>
</dbReference>
<gene>
    <name evidence="1" type="primary">sfsA</name>
    <name evidence="4" type="ORF">SAMN03080599_01958</name>
</gene>
<dbReference type="NCBIfam" id="TIGR00230">
    <property type="entry name" value="sfsA"/>
    <property type="match status" value="1"/>
</dbReference>
<dbReference type="OrthoDB" id="9802365at2"/>
<dbReference type="EMBL" id="FMWL01000009">
    <property type="protein sequence ID" value="SCZ79834.1"/>
    <property type="molecule type" value="Genomic_DNA"/>
</dbReference>
<feature type="domain" description="Sugar fermentation stimulation protein C-terminal" evidence="2">
    <location>
        <begin position="80"/>
        <end position="213"/>
    </location>
</feature>
<dbReference type="PANTHER" id="PTHR30545">
    <property type="entry name" value="SUGAR FERMENTATION STIMULATION PROTEIN A"/>
    <property type="match status" value="1"/>
</dbReference>
<comment type="similarity">
    <text evidence="1">Belongs to the SfsA family.</text>
</comment>
<name>A0A1G5S0C7_9FIRM</name>
<dbReference type="CDD" id="cd22359">
    <property type="entry name" value="SfsA-like_bacterial"/>
    <property type="match status" value="1"/>
</dbReference>
<dbReference type="STRING" id="1120920.SAMN03080599_01958"/>
<organism evidence="4 5">
    <name type="scientific">Acidaminobacter hydrogenoformans DSM 2784</name>
    <dbReference type="NCBI Taxonomy" id="1120920"/>
    <lineage>
        <taxon>Bacteria</taxon>
        <taxon>Bacillati</taxon>
        <taxon>Bacillota</taxon>
        <taxon>Clostridia</taxon>
        <taxon>Peptostreptococcales</taxon>
        <taxon>Acidaminobacteraceae</taxon>
        <taxon>Acidaminobacter</taxon>
    </lineage>
</organism>
<evidence type="ECO:0000259" key="2">
    <source>
        <dbReference type="Pfam" id="PF03749"/>
    </source>
</evidence>
<dbReference type="InterPro" id="IPR005224">
    <property type="entry name" value="SfsA"/>
</dbReference>
<dbReference type="AlphaFoldDB" id="A0A1G5S0C7"/>
<dbReference type="GO" id="GO:0003677">
    <property type="term" value="F:DNA binding"/>
    <property type="evidence" value="ECO:0007669"/>
    <property type="project" value="InterPro"/>
</dbReference>